<evidence type="ECO:0000313" key="2">
    <source>
        <dbReference type="Proteomes" id="UP000229329"/>
    </source>
</evidence>
<dbReference type="OrthoDB" id="6872885at2"/>
<sequence length="182" mass="20785">MKLCRCPICHSDLHLEALVEDEAGRELLHKILSLGECARPVSSYLGLFKPVKSTLANSRALKILNSLLEIYPPSNLLAHALSETVTQVRRNRQENGRIEPLANHNYLKKVYESCKPQFAVIRCDKPKNAESPQVDIDLKKSDAVEYIERMRNLGQLETVKNTESYKLWLQWKEEKLNATANT</sequence>
<dbReference type="AlphaFoldDB" id="A0A2M8S4X1"/>
<organism evidence="1 2">
    <name type="scientific">Conservatibacter flavescens</name>
    <dbReference type="NCBI Taxonomy" id="28161"/>
    <lineage>
        <taxon>Bacteria</taxon>
        <taxon>Pseudomonadati</taxon>
        <taxon>Pseudomonadota</taxon>
        <taxon>Gammaproteobacteria</taxon>
        <taxon>Pasteurellales</taxon>
        <taxon>Pasteurellaceae</taxon>
        <taxon>Conservatibacter</taxon>
    </lineage>
</organism>
<evidence type="ECO:0000313" key="1">
    <source>
        <dbReference type="EMBL" id="PJG86195.1"/>
    </source>
</evidence>
<keyword evidence="2" id="KW-1185">Reference proteome</keyword>
<protein>
    <submittedName>
        <fullName evidence="1">Uncharacterized protein</fullName>
    </submittedName>
</protein>
<dbReference type="RefSeq" id="WP_100288127.1">
    <property type="nucleotide sequence ID" value="NZ_PHHA01000003.1"/>
</dbReference>
<dbReference type="EMBL" id="PHHA01000003">
    <property type="protein sequence ID" value="PJG86195.1"/>
    <property type="molecule type" value="Genomic_DNA"/>
</dbReference>
<reference evidence="1 2" key="1">
    <citation type="submission" date="2017-11" db="EMBL/GenBank/DDBJ databases">
        <title>Reclassification of Bisgaard taxon 7 as Conservatibacter flavescens gen. nov., sp. nov.</title>
        <authorList>
            <person name="Christensen H."/>
        </authorList>
    </citation>
    <scope>NUCLEOTIDE SEQUENCE [LARGE SCALE GENOMIC DNA]</scope>
    <source>
        <strain evidence="1 2">7_4</strain>
    </source>
</reference>
<accession>A0A2M8S4X1</accession>
<dbReference type="Proteomes" id="UP000229329">
    <property type="component" value="Unassembled WGS sequence"/>
</dbReference>
<gene>
    <name evidence="1" type="ORF">CVP05_03220</name>
</gene>
<name>A0A2M8S4X1_9PAST</name>
<proteinExistence type="predicted"/>
<comment type="caution">
    <text evidence="1">The sequence shown here is derived from an EMBL/GenBank/DDBJ whole genome shotgun (WGS) entry which is preliminary data.</text>
</comment>